<dbReference type="InterPro" id="IPR036397">
    <property type="entry name" value="RNaseH_sf"/>
</dbReference>
<gene>
    <name evidence="2" type="ORF">BP5796_02625</name>
</gene>
<keyword evidence="3" id="KW-1185">Reference proteome</keyword>
<evidence type="ECO:0000313" key="2">
    <source>
        <dbReference type="EMBL" id="RDW91460.1"/>
    </source>
</evidence>
<dbReference type="EMBL" id="PDLN01000003">
    <property type="protein sequence ID" value="RDW91460.1"/>
    <property type="molecule type" value="Genomic_DNA"/>
</dbReference>
<dbReference type="GO" id="GO:0070336">
    <property type="term" value="F:flap-structured DNA binding"/>
    <property type="evidence" value="ECO:0007669"/>
    <property type="project" value="TreeGrafter"/>
</dbReference>
<evidence type="ECO:0000313" key="3">
    <source>
        <dbReference type="Proteomes" id="UP000256328"/>
    </source>
</evidence>
<dbReference type="GO" id="GO:0004520">
    <property type="term" value="F:DNA endonuclease activity"/>
    <property type="evidence" value="ECO:0007669"/>
    <property type="project" value="TreeGrafter"/>
</dbReference>
<dbReference type="InterPro" id="IPR015242">
    <property type="entry name" value="Ydc2_cat"/>
</dbReference>
<reference evidence="2 3" key="1">
    <citation type="journal article" date="2018" name="IMA Fungus">
        <title>IMA Genome-F 9: Draft genome sequence of Annulohypoxylon stygium, Aspergillus mulundensis, Berkeleyomyces basicola (syn. Thielaviopsis basicola), Ceratocystis smalleyi, two Cercospora beticola strains, Coleophoma cylindrospora, Fusarium fracticaudum, Phialophora cf. hyalina, and Morchella septimelata.</title>
        <authorList>
            <person name="Wingfield B.D."/>
            <person name="Bills G.F."/>
            <person name="Dong Y."/>
            <person name="Huang W."/>
            <person name="Nel W.J."/>
            <person name="Swalarsk-Parry B.S."/>
            <person name="Vaghefi N."/>
            <person name="Wilken P.M."/>
            <person name="An Z."/>
            <person name="de Beer Z.W."/>
            <person name="De Vos L."/>
            <person name="Chen L."/>
            <person name="Duong T.A."/>
            <person name="Gao Y."/>
            <person name="Hammerbacher A."/>
            <person name="Kikkert J.R."/>
            <person name="Li Y."/>
            <person name="Li H."/>
            <person name="Li K."/>
            <person name="Li Q."/>
            <person name="Liu X."/>
            <person name="Ma X."/>
            <person name="Naidoo K."/>
            <person name="Pethybridge S.J."/>
            <person name="Sun J."/>
            <person name="Steenkamp E.T."/>
            <person name="van der Nest M.A."/>
            <person name="van Wyk S."/>
            <person name="Wingfield M.J."/>
            <person name="Xiong C."/>
            <person name="Yue Q."/>
            <person name="Zhang X."/>
        </authorList>
    </citation>
    <scope>NUCLEOTIDE SEQUENCE [LARGE SCALE GENOMIC DNA]</scope>
    <source>
        <strain evidence="2 3">BP5796</strain>
    </source>
</reference>
<dbReference type="OrthoDB" id="5552842at2759"/>
<organism evidence="2 3">
    <name type="scientific">Coleophoma crateriformis</name>
    <dbReference type="NCBI Taxonomy" id="565419"/>
    <lineage>
        <taxon>Eukaryota</taxon>
        <taxon>Fungi</taxon>
        <taxon>Dikarya</taxon>
        <taxon>Ascomycota</taxon>
        <taxon>Pezizomycotina</taxon>
        <taxon>Leotiomycetes</taxon>
        <taxon>Helotiales</taxon>
        <taxon>Dermateaceae</taxon>
        <taxon>Coleophoma</taxon>
    </lineage>
</organism>
<proteinExistence type="predicted"/>
<name>A0A3D8SYV0_9HELO</name>
<sequence>MAAKAAPTLKLAQLRSVALRCGIARSGTKPVIHQRILDEAVPAFEQNEAVRVLSIDMGIRNLAYCMLEVPSKSKTKPSKAAQPTSEKLKIIAWRVQNVIPTPTREPQADQPLKGASKLAATLVGKKSGDEVEKPVGNGIEMVSEKESFSPAKLSALAYTFIRHEIMPLSPTHILIERQRFRSGSLPHVLEWTIRVNMLESMLYSVLCTFKAEGIWKGEVTPVAPGKVFPYWFPDDQGVPQEASLLTKGRKTANLNKLNKGRKIDLVRNWLEDERSIILASDDAKETAKAYIGKWDRGNGLGKKRPAKVEKEETEKLVKLDDLADSLLQGVAWVHWQENKRITAQRGISALIEDLK</sequence>
<dbReference type="Pfam" id="PF09159">
    <property type="entry name" value="Ydc2-catalyt"/>
    <property type="match status" value="1"/>
</dbReference>
<dbReference type="GO" id="GO:0000403">
    <property type="term" value="F:Y-form DNA binding"/>
    <property type="evidence" value="ECO:0007669"/>
    <property type="project" value="TreeGrafter"/>
</dbReference>
<accession>A0A3D8SYV0</accession>
<dbReference type="Gene3D" id="3.30.420.10">
    <property type="entry name" value="Ribonuclease H-like superfamily/Ribonuclease H"/>
    <property type="match status" value="1"/>
</dbReference>
<comment type="caution">
    <text evidence="2">The sequence shown here is derived from an EMBL/GenBank/DDBJ whole genome shotgun (WGS) entry which is preliminary data.</text>
</comment>
<dbReference type="CDD" id="cd16963">
    <property type="entry name" value="CCE1"/>
    <property type="match status" value="1"/>
</dbReference>
<feature type="domain" description="Mitochondrial resolvase Ydc2 catalytic" evidence="1">
    <location>
        <begin position="52"/>
        <end position="339"/>
    </location>
</feature>
<dbReference type="InterPro" id="IPR039197">
    <property type="entry name" value="Mrs1/Cce1"/>
</dbReference>
<dbReference type="AlphaFoldDB" id="A0A3D8SYV0"/>
<dbReference type="PANTHER" id="PTHR28072">
    <property type="entry name" value="CRUCIFORM CUTTING ENDONUCLEASE 1, MITOCHONDRIAL-RELATED"/>
    <property type="match status" value="1"/>
</dbReference>
<dbReference type="SUPFAM" id="SSF53098">
    <property type="entry name" value="Ribonuclease H-like"/>
    <property type="match status" value="1"/>
</dbReference>
<evidence type="ECO:0000259" key="1">
    <source>
        <dbReference type="Pfam" id="PF09159"/>
    </source>
</evidence>
<dbReference type="Proteomes" id="UP000256328">
    <property type="component" value="Unassembled WGS sequence"/>
</dbReference>
<dbReference type="GO" id="GO:0005739">
    <property type="term" value="C:mitochondrion"/>
    <property type="evidence" value="ECO:0007669"/>
    <property type="project" value="TreeGrafter"/>
</dbReference>
<dbReference type="PANTHER" id="PTHR28072:SF1">
    <property type="entry name" value="CRUCIFORM CUTTING ENDONUCLEASE 1, MITOCHONDRIAL-RELATED"/>
    <property type="match status" value="1"/>
</dbReference>
<dbReference type="InterPro" id="IPR012337">
    <property type="entry name" value="RNaseH-like_sf"/>
</dbReference>
<protein>
    <recommendedName>
        <fullName evidence="1">Mitochondrial resolvase Ydc2 catalytic domain-containing protein</fullName>
    </recommendedName>
</protein>
<dbReference type="GO" id="GO:0000402">
    <property type="term" value="F:crossed form four-way junction DNA binding"/>
    <property type="evidence" value="ECO:0007669"/>
    <property type="project" value="TreeGrafter"/>
</dbReference>